<protein>
    <recommendedName>
        <fullName evidence="4">F-box domain-containing protein</fullName>
    </recommendedName>
</protein>
<dbReference type="InterPro" id="IPR036047">
    <property type="entry name" value="F-box-like_dom_sf"/>
</dbReference>
<proteinExistence type="predicted"/>
<feature type="region of interest" description="Disordered" evidence="1">
    <location>
        <begin position="786"/>
        <end position="809"/>
    </location>
</feature>
<feature type="compositionally biased region" description="Basic and acidic residues" evidence="1">
    <location>
        <begin position="431"/>
        <end position="440"/>
    </location>
</feature>
<feature type="region of interest" description="Disordered" evidence="1">
    <location>
        <begin position="416"/>
        <end position="440"/>
    </location>
</feature>
<feature type="region of interest" description="Disordered" evidence="1">
    <location>
        <begin position="360"/>
        <end position="383"/>
    </location>
</feature>
<feature type="compositionally biased region" description="Low complexity" evidence="1">
    <location>
        <begin position="360"/>
        <end position="378"/>
    </location>
</feature>
<keyword evidence="3" id="KW-1185">Reference proteome</keyword>
<evidence type="ECO:0000256" key="1">
    <source>
        <dbReference type="SAM" id="MobiDB-lite"/>
    </source>
</evidence>
<organism evidence="2 3">
    <name type="scientific">Digitaria exilis</name>
    <dbReference type="NCBI Taxonomy" id="1010633"/>
    <lineage>
        <taxon>Eukaryota</taxon>
        <taxon>Viridiplantae</taxon>
        <taxon>Streptophyta</taxon>
        <taxon>Embryophyta</taxon>
        <taxon>Tracheophyta</taxon>
        <taxon>Spermatophyta</taxon>
        <taxon>Magnoliopsida</taxon>
        <taxon>Liliopsida</taxon>
        <taxon>Poales</taxon>
        <taxon>Poaceae</taxon>
        <taxon>PACMAD clade</taxon>
        <taxon>Panicoideae</taxon>
        <taxon>Panicodae</taxon>
        <taxon>Paniceae</taxon>
        <taxon>Anthephorinae</taxon>
        <taxon>Digitaria</taxon>
    </lineage>
</organism>
<feature type="compositionally biased region" description="Basic residues" evidence="1">
    <location>
        <begin position="479"/>
        <end position="490"/>
    </location>
</feature>
<reference evidence="2" key="1">
    <citation type="submission" date="2020-07" db="EMBL/GenBank/DDBJ databases">
        <title>Genome sequence and genetic diversity analysis of an under-domesticated orphan crop, white fonio (Digitaria exilis).</title>
        <authorList>
            <person name="Bennetzen J.L."/>
            <person name="Chen S."/>
            <person name="Ma X."/>
            <person name="Wang X."/>
            <person name="Yssel A.E.J."/>
            <person name="Chaluvadi S.R."/>
            <person name="Johnson M."/>
            <person name="Gangashetty P."/>
            <person name="Hamidou F."/>
            <person name="Sanogo M.D."/>
            <person name="Zwaenepoel A."/>
            <person name="Wallace J."/>
            <person name="Van De Peer Y."/>
            <person name="Van Deynze A."/>
        </authorList>
    </citation>
    <scope>NUCLEOTIDE SEQUENCE</scope>
    <source>
        <tissue evidence="2">Leaves</tissue>
    </source>
</reference>
<gene>
    <name evidence="2" type="ORF">HU200_066055</name>
</gene>
<dbReference type="AlphaFoldDB" id="A0A834ZYZ7"/>
<feature type="compositionally biased region" description="Pro residues" evidence="1">
    <location>
        <begin position="520"/>
        <end position="530"/>
    </location>
</feature>
<feature type="compositionally biased region" description="Basic residues" evidence="1">
    <location>
        <begin position="598"/>
        <end position="608"/>
    </location>
</feature>
<sequence>MSDGRAHRDWVAAANERYYEGKYNGDDASRPLYDPFPSSPSSRGSDESRAIFPLRHSAHSILVLVGDSGPEAKATGGPASALEQMRFGRGGEVQGDGVKAALLRPAASWPRSCRPAPRIRGASKAAQKLVVSGVLLAFHLLPEYKPLHSNSNRASRIADTEAPSTGLKLPDEVMTEVLLHLPVGVGIGAATVLGCGGRRAWSLEVAPGARVWQSPRAEGVASVAWRLAQARLAGWRVWGPAPSGAAGGAAAAGAWQLRARGEGETGSGSRLYLPVRSILCFRAVCRAWAASLSSDDFCSLHKARASSSAQPSLLLVAPTTAACDATAVYASSSPGATSLMLTLDGLKRVTSAAASSSSTTRWLRRTTSSTRPPVTRLPPCDEDELDSSAGLGFDTRAKEYKVIRLVKKPNDASGMVIAGEKNGMRPGRPRPRYDPRSAHEAMTHAHDLEIGSARLRLQCRKLRAVSRRGGGTLPDRKSQRGYHGNRRAYHKGNCNTQQTAAQQSLARPLSPTGGAHLSAPLPPRSLPLPARPHALSSPADSLTPLGHANRMTLPSPASRASPAAPREPSRSRSHALHTPCCPRRSLGCTPRVHAGFTSHRRRPSRHKPLPTPPGRPRTLAVVYKYPCAFPSNPSHQFGVFPLSTRRHRRRRRRRERRKEDGEGHGKEVPCRCLEPSRSSQRRHDDCATPPPDLNAGDEHRPRAAPLPHACLHRLATAPSITLHNLALLFQAQGEPFPRRAFALLRRLTLSQNPYPVCSAIVPLAGAPRMHLLALDATVGAGCRCPASTPSRRAMPATEPRRDASPRSHTHSCTMRWLAHVNAHMHARTRDRSARSPAFGHAVAAFRRTPGRHAHGRSPFAHGRWPQGIAALPQQIPGPRLMQGQAGMGRISAHRPSQARGAGLTTGAHLSHDAMMTSAGHVSRCEALTEEDHFTEQDDYPHSLRFTPDCFFEFP</sequence>
<dbReference type="EMBL" id="JACEFO010002928">
    <property type="protein sequence ID" value="KAF8645962.1"/>
    <property type="molecule type" value="Genomic_DNA"/>
</dbReference>
<feature type="compositionally biased region" description="Polar residues" evidence="1">
    <location>
        <begin position="493"/>
        <end position="505"/>
    </location>
</feature>
<feature type="region of interest" description="Disordered" evidence="1">
    <location>
        <begin position="594"/>
        <end position="617"/>
    </location>
</feature>
<feature type="compositionally biased region" description="Low complexity" evidence="1">
    <location>
        <begin position="554"/>
        <end position="566"/>
    </location>
</feature>
<dbReference type="Proteomes" id="UP000636709">
    <property type="component" value="Unassembled WGS sequence"/>
</dbReference>
<feature type="region of interest" description="Disordered" evidence="1">
    <location>
        <begin position="636"/>
        <end position="701"/>
    </location>
</feature>
<accession>A0A834ZYZ7</accession>
<feature type="compositionally biased region" description="Basic and acidic residues" evidence="1">
    <location>
        <begin position="657"/>
        <end position="669"/>
    </location>
</feature>
<dbReference type="SUPFAM" id="SSF81383">
    <property type="entry name" value="F-box domain"/>
    <property type="match status" value="1"/>
</dbReference>
<feature type="region of interest" description="Disordered" evidence="1">
    <location>
        <begin position="21"/>
        <end position="47"/>
    </location>
</feature>
<dbReference type="PANTHER" id="PTHR47993">
    <property type="entry name" value="OS09G0372900 PROTEIN-RELATED"/>
    <property type="match status" value="1"/>
</dbReference>
<evidence type="ECO:0000313" key="2">
    <source>
        <dbReference type="EMBL" id="KAF8645962.1"/>
    </source>
</evidence>
<evidence type="ECO:0000313" key="3">
    <source>
        <dbReference type="Proteomes" id="UP000636709"/>
    </source>
</evidence>
<name>A0A834ZYZ7_9POAL</name>
<comment type="caution">
    <text evidence="2">The sequence shown here is derived from an EMBL/GenBank/DDBJ whole genome shotgun (WGS) entry which is preliminary data.</text>
</comment>
<dbReference type="PANTHER" id="PTHR47993:SF300">
    <property type="entry name" value="F-BOX DOMAIN-CONTAINING PROTEIN"/>
    <property type="match status" value="1"/>
</dbReference>
<dbReference type="InterPro" id="IPR050233">
    <property type="entry name" value="A_thaliana_F-box"/>
</dbReference>
<feature type="region of interest" description="Disordered" evidence="1">
    <location>
        <begin position="466"/>
        <end position="580"/>
    </location>
</feature>
<feature type="compositionally biased region" description="Basic residues" evidence="1">
    <location>
        <begin position="644"/>
        <end position="656"/>
    </location>
</feature>
<evidence type="ECO:0008006" key="4">
    <source>
        <dbReference type="Google" id="ProtNLM"/>
    </source>
</evidence>